<evidence type="ECO:0000256" key="1">
    <source>
        <dbReference type="SAM" id="Coils"/>
    </source>
</evidence>
<dbReference type="RefSeq" id="XP_018228372.1">
    <property type="nucleotide sequence ID" value="XM_018375473.1"/>
</dbReference>
<keyword evidence="1" id="KW-0175">Coiled coil</keyword>
<evidence type="ECO:0000256" key="2">
    <source>
        <dbReference type="SAM" id="MobiDB-lite"/>
    </source>
</evidence>
<dbReference type="GeneID" id="28941728"/>
<feature type="coiled-coil region" evidence="1">
    <location>
        <begin position="226"/>
        <end position="274"/>
    </location>
</feature>
<protein>
    <submittedName>
        <fullName evidence="3">Uncharacterized protein</fullName>
    </submittedName>
</protein>
<dbReference type="Proteomes" id="UP000053447">
    <property type="component" value="Unassembled WGS sequence"/>
</dbReference>
<accession>A0A0W4ZFR6</accession>
<comment type="caution">
    <text evidence="3">The sequence shown here is derived from an EMBL/GenBank/DDBJ whole genome shotgun (WGS) entry which is preliminary data.</text>
</comment>
<dbReference type="OrthoDB" id="5342757at2759"/>
<keyword evidence="4" id="KW-1185">Reference proteome</keyword>
<reference evidence="4" key="1">
    <citation type="journal article" date="2016" name="Nat. Commun.">
        <title>Genome analysis of three Pneumocystis species reveals adaptation mechanisms to life exclusively in mammalian hosts.</title>
        <authorList>
            <person name="Ma L."/>
            <person name="Chen Z."/>
            <person name="Huang D.W."/>
            <person name="Kutty G."/>
            <person name="Ishihara M."/>
            <person name="Wang H."/>
            <person name="Abouelleil A."/>
            <person name="Bishop L."/>
            <person name="Davey E."/>
            <person name="Deng R."/>
            <person name="Deng X."/>
            <person name="Fan L."/>
            <person name="Fantoni G."/>
            <person name="Fitzgerald M."/>
            <person name="Gogineni E."/>
            <person name="Goldberg J.M."/>
            <person name="Handley G."/>
            <person name="Hu X."/>
            <person name="Huber C."/>
            <person name="Jiao X."/>
            <person name="Jones K."/>
            <person name="Levin J.Z."/>
            <person name="Liu Y."/>
            <person name="Macdonald P."/>
            <person name="Melnikov A."/>
            <person name="Raley C."/>
            <person name="Sassi M."/>
            <person name="Sherman B.T."/>
            <person name="Song X."/>
            <person name="Sykes S."/>
            <person name="Tran B."/>
            <person name="Walsh L."/>
            <person name="Xia Y."/>
            <person name="Yang J."/>
            <person name="Young S."/>
            <person name="Zeng Q."/>
            <person name="Zheng X."/>
            <person name="Stephens R."/>
            <person name="Nusbaum C."/>
            <person name="Birren B.W."/>
            <person name="Azadi P."/>
            <person name="Lempicki R.A."/>
            <person name="Cuomo C.A."/>
            <person name="Kovacs J.A."/>
        </authorList>
    </citation>
    <scope>NUCLEOTIDE SEQUENCE [LARGE SCALE GENOMIC DNA]</scope>
    <source>
        <strain evidence="4">RU7</strain>
    </source>
</reference>
<feature type="region of interest" description="Disordered" evidence="2">
    <location>
        <begin position="1"/>
        <end position="27"/>
    </location>
</feature>
<name>A0A0W4ZFR6_PNEJ7</name>
<proteinExistence type="predicted"/>
<gene>
    <name evidence="3" type="ORF">T551_03210</name>
</gene>
<dbReference type="AlphaFoldDB" id="A0A0W4ZFR6"/>
<sequence>MTPRTEQNGSPLIWDSSDPLRRPPPLPMPEELALSHVDSSGKLFRTQSTSSHLCRQINTKSPQLSRISIDEKTIDIVSNISETTKTIVEDLHFLIDRSKDNASTLIDLKKSVINATTYDQKIIDEIQNMITSQLQIISRKDEYQLLQEKLDKITQILNTNTSPDAHTQMLSNINKRLEAIEITQNEVLSQKIETNNLISSYEISKQANLVEIEDICRRKLEVSTELARLDAHVSHKKSMLNQLEERMKMLENRLVEIQLKLNKQKDEKQKDENRKLNKPIKKKALYPKVPTTPQNIRHFSLSDIHNRNPSVVALAPSTTMDKSPCNTDNLTVYEKEKRKTSWSRKVANVMGFPFQHNNKENSAVYLQSNEKPIVQEKRRNYPINFGVKSTKAFRSFSTRV</sequence>
<feature type="compositionally biased region" description="Polar residues" evidence="2">
    <location>
        <begin position="1"/>
        <end position="10"/>
    </location>
</feature>
<organism evidence="3 4">
    <name type="scientific">Pneumocystis jirovecii (strain RU7)</name>
    <name type="common">Human pneumocystis pneumonia agent</name>
    <dbReference type="NCBI Taxonomy" id="1408657"/>
    <lineage>
        <taxon>Eukaryota</taxon>
        <taxon>Fungi</taxon>
        <taxon>Dikarya</taxon>
        <taxon>Ascomycota</taxon>
        <taxon>Taphrinomycotina</taxon>
        <taxon>Pneumocystomycetes</taxon>
        <taxon>Pneumocystaceae</taxon>
        <taxon>Pneumocystis</taxon>
    </lineage>
</organism>
<dbReference type="STRING" id="1408657.A0A0W4ZFR6"/>
<evidence type="ECO:0000313" key="4">
    <source>
        <dbReference type="Proteomes" id="UP000053447"/>
    </source>
</evidence>
<dbReference type="VEuPathDB" id="FungiDB:T551_03210"/>
<dbReference type="EMBL" id="LFWA01000015">
    <property type="protein sequence ID" value="KTW27216.1"/>
    <property type="molecule type" value="Genomic_DNA"/>
</dbReference>
<evidence type="ECO:0000313" key="3">
    <source>
        <dbReference type="EMBL" id="KTW27216.1"/>
    </source>
</evidence>